<evidence type="ECO:0000313" key="9">
    <source>
        <dbReference type="Proteomes" id="UP000700596"/>
    </source>
</evidence>
<dbReference type="Pfam" id="PF00999">
    <property type="entry name" value="Na_H_Exchanger"/>
    <property type="match status" value="1"/>
</dbReference>
<keyword evidence="2 6" id="KW-0812">Transmembrane</keyword>
<evidence type="ECO:0000256" key="4">
    <source>
        <dbReference type="ARBA" id="ARBA00023136"/>
    </source>
</evidence>
<dbReference type="InterPro" id="IPR038770">
    <property type="entry name" value="Na+/solute_symporter_sf"/>
</dbReference>
<dbReference type="GO" id="GO:0042391">
    <property type="term" value="P:regulation of membrane potential"/>
    <property type="evidence" value="ECO:0007669"/>
    <property type="project" value="InterPro"/>
</dbReference>
<dbReference type="GO" id="GO:0015385">
    <property type="term" value="F:sodium:proton antiporter activity"/>
    <property type="evidence" value="ECO:0007669"/>
    <property type="project" value="InterPro"/>
</dbReference>
<feature type="transmembrane region" description="Helical" evidence="6">
    <location>
        <begin position="468"/>
        <end position="499"/>
    </location>
</feature>
<dbReference type="InterPro" id="IPR006153">
    <property type="entry name" value="Cation/H_exchanger_TM"/>
</dbReference>
<evidence type="ECO:0000259" key="7">
    <source>
        <dbReference type="Pfam" id="PF00999"/>
    </source>
</evidence>
<dbReference type="InterPro" id="IPR004712">
    <property type="entry name" value="Na+/H+_antiporter_fungi"/>
</dbReference>
<feature type="transmembrane region" description="Helical" evidence="6">
    <location>
        <begin position="630"/>
        <end position="653"/>
    </location>
</feature>
<dbReference type="GO" id="GO:0005789">
    <property type="term" value="C:endoplasmic reticulum membrane"/>
    <property type="evidence" value="ECO:0007669"/>
    <property type="project" value="InterPro"/>
</dbReference>
<evidence type="ECO:0000256" key="2">
    <source>
        <dbReference type="ARBA" id="ARBA00022692"/>
    </source>
</evidence>
<feature type="transmembrane region" description="Helical" evidence="6">
    <location>
        <begin position="511"/>
        <end position="533"/>
    </location>
</feature>
<dbReference type="Pfam" id="PF04061">
    <property type="entry name" value="ORMDL"/>
    <property type="match status" value="1"/>
</dbReference>
<feature type="transmembrane region" description="Helical" evidence="6">
    <location>
        <begin position="545"/>
        <end position="566"/>
    </location>
</feature>
<dbReference type="PANTHER" id="PTHR31382">
    <property type="entry name" value="NA(+)/H(+) ANTIPORTER"/>
    <property type="match status" value="1"/>
</dbReference>
<comment type="caution">
    <text evidence="8">The sequence shown here is derived from an EMBL/GenBank/DDBJ whole genome shotgun (WGS) entry which is preliminary data.</text>
</comment>
<keyword evidence="9" id="KW-1185">Reference proteome</keyword>
<dbReference type="GO" id="GO:0120029">
    <property type="term" value="P:proton export across plasma membrane"/>
    <property type="evidence" value="ECO:0007669"/>
    <property type="project" value="InterPro"/>
</dbReference>
<comment type="subcellular location">
    <subcellularLocation>
        <location evidence="1">Membrane</location>
        <topology evidence="1">Multi-pass membrane protein</topology>
    </subcellularLocation>
</comment>
<dbReference type="Proteomes" id="UP000700596">
    <property type="component" value="Unassembled WGS sequence"/>
</dbReference>
<feature type="region of interest" description="Disordered" evidence="5">
    <location>
        <begin position="684"/>
        <end position="709"/>
    </location>
</feature>
<evidence type="ECO:0000256" key="5">
    <source>
        <dbReference type="SAM" id="MobiDB-lite"/>
    </source>
</evidence>
<gene>
    <name evidence="8" type="ORF">B0J11DRAFT_426621</name>
</gene>
<name>A0A9P9ECB7_9PLEO</name>
<dbReference type="GO" id="GO:0036376">
    <property type="term" value="P:sodium ion export across plasma membrane"/>
    <property type="evidence" value="ECO:0007669"/>
    <property type="project" value="InterPro"/>
</dbReference>
<dbReference type="OrthoDB" id="2190219at2759"/>
<feature type="transmembrane region" description="Helical" evidence="6">
    <location>
        <begin position="324"/>
        <end position="347"/>
    </location>
</feature>
<dbReference type="PANTHER" id="PTHR31382:SF2">
    <property type="entry name" value="CATION_H+ EXCHANGER DOMAIN-CONTAINING PROTEIN"/>
    <property type="match status" value="1"/>
</dbReference>
<sequence length="709" mass="79302">MPLDAKEIRRRRSSSLVYTEPPESLEQLSDQSVLPNLNAQWVNAKGAWVIHFVLILLGKILFDIIPGVSQETSWTLTNISYTCGSYLMFHYVRGVPFDFNSGAYDNLNMWEQIDNGAQYTPAKKFLLMVPIALFLISTHYTHYDLTYFIINVTATIAVIIPKLPADSNYTASKRLGLLRDCRLTRCMFSISRAKDLTQQDQNSTKSSRTIANLENHPVLIHRAMWSQIEATPAHLTYLFLTLFLLCYALFSSLIANRIHLSEPPLATIFGIIIGPRGIGFIEPLKWGFSDVVVHEFTRIIVGVQCFAVGLELPESYFPRTWKSLSVLLGPVMAFGWIICAVFIKYIFQTDIPTALTISACLTPTDPVLAASILANSQFSTRVPKRIRDLLSAESGCNDGVSFPFIYVGLCILTRSTVTGVLKKWFLITILYQCVLGILIGLAIGHFFNRIYKFSHKNEMMGKASYLAFYLLLAIFSIGVASTLGVDDFLVAFCAGLGFSHGGNSPTAETRLPVIIDLMLNSAMFVFFGAIIPWNSFNHLDTITPLRLFGAVALILLFRRIPIVYAMHKLHLLPHVKTTTEALFCGHFGPMGVGALFLAMEARAQLETDTSIPLPDPPSDLPWKKQRTVMLVWPIVCFVVLASTLVHGLSTLAISIGGHFARHEEERAPLIGAEREGFHWMVFDEEEGDDSPENEEEQESEYRGYLNGRM</sequence>
<dbReference type="GO" id="GO:0030007">
    <property type="term" value="P:intracellular potassium ion homeostasis"/>
    <property type="evidence" value="ECO:0007669"/>
    <property type="project" value="TreeGrafter"/>
</dbReference>
<feature type="compositionally biased region" description="Acidic residues" evidence="5">
    <location>
        <begin position="684"/>
        <end position="698"/>
    </location>
</feature>
<proteinExistence type="predicted"/>
<reference evidence="8" key="1">
    <citation type="journal article" date="2021" name="Nat. Commun.">
        <title>Genetic determinants of endophytism in the Arabidopsis root mycobiome.</title>
        <authorList>
            <person name="Mesny F."/>
            <person name="Miyauchi S."/>
            <person name="Thiergart T."/>
            <person name="Pickel B."/>
            <person name="Atanasova L."/>
            <person name="Karlsson M."/>
            <person name="Huettel B."/>
            <person name="Barry K.W."/>
            <person name="Haridas S."/>
            <person name="Chen C."/>
            <person name="Bauer D."/>
            <person name="Andreopoulos W."/>
            <person name="Pangilinan J."/>
            <person name="LaButti K."/>
            <person name="Riley R."/>
            <person name="Lipzen A."/>
            <person name="Clum A."/>
            <person name="Drula E."/>
            <person name="Henrissat B."/>
            <person name="Kohler A."/>
            <person name="Grigoriev I.V."/>
            <person name="Martin F.M."/>
            <person name="Hacquard S."/>
        </authorList>
    </citation>
    <scope>NUCLEOTIDE SEQUENCE</scope>
    <source>
        <strain evidence="8">MPI-CAGE-CH-0243</strain>
    </source>
</reference>
<keyword evidence="4 6" id="KW-0472">Membrane</keyword>
<organism evidence="8 9">
    <name type="scientific">Dendryphion nanum</name>
    <dbReference type="NCBI Taxonomy" id="256645"/>
    <lineage>
        <taxon>Eukaryota</taxon>
        <taxon>Fungi</taxon>
        <taxon>Dikarya</taxon>
        <taxon>Ascomycota</taxon>
        <taxon>Pezizomycotina</taxon>
        <taxon>Dothideomycetes</taxon>
        <taxon>Pleosporomycetidae</taxon>
        <taxon>Pleosporales</taxon>
        <taxon>Torulaceae</taxon>
        <taxon>Dendryphion</taxon>
    </lineage>
</organism>
<dbReference type="AlphaFoldDB" id="A0A9P9ECB7"/>
<evidence type="ECO:0000256" key="1">
    <source>
        <dbReference type="ARBA" id="ARBA00004141"/>
    </source>
</evidence>
<feature type="transmembrane region" description="Helical" evidence="6">
    <location>
        <begin position="147"/>
        <end position="165"/>
    </location>
</feature>
<dbReference type="EMBL" id="JAGMWT010000002">
    <property type="protein sequence ID" value="KAH7135750.1"/>
    <property type="molecule type" value="Genomic_DNA"/>
</dbReference>
<protein>
    <submittedName>
        <fullName evidence="8">ORMDL family-domain-containing protein</fullName>
    </submittedName>
</protein>
<feature type="domain" description="Cation/H+ exchanger transmembrane" evidence="7">
    <location>
        <begin position="248"/>
        <end position="650"/>
    </location>
</feature>
<feature type="transmembrane region" description="Helical" evidence="6">
    <location>
        <begin position="235"/>
        <end position="255"/>
    </location>
</feature>
<feature type="transmembrane region" description="Helical" evidence="6">
    <location>
        <begin position="424"/>
        <end position="447"/>
    </location>
</feature>
<evidence type="ECO:0000256" key="3">
    <source>
        <dbReference type="ARBA" id="ARBA00022989"/>
    </source>
</evidence>
<dbReference type="InterPro" id="IPR007203">
    <property type="entry name" value="ORMDL"/>
</dbReference>
<dbReference type="Gene3D" id="1.20.1530.20">
    <property type="match status" value="1"/>
</dbReference>
<evidence type="ECO:0000313" key="8">
    <source>
        <dbReference type="EMBL" id="KAH7135750.1"/>
    </source>
</evidence>
<evidence type="ECO:0000256" key="6">
    <source>
        <dbReference type="SAM" id="Phobius"/>
    </source>
</evidence>
<keyword evidence="3 6" id="KW-1133">Transmembrane helix</keyword>
<accession>A0A9P9ECB7</accession>
<dbReference type="GO" id="GO:0005886">
    <property type="term" value="C:plasma membrane"/>
    <property type="evidence" value="ECO:0007669"/>
    <property type="project" value="InterPro"/>
</dbReference>